<organism evidence="3">
    <name type="scientific">Spongospora subterranea</name>
    <dbReference type="NCBI Taxonomy" id="70186"/>
    <lineage>
        <taxon>Eukaryota</taxon>
        <taxon>Sar</taxon>
        <taxon>Rhizaria</taxon>
        <taxon>Endomyxa</taxon>
        <taxon>Phytomyxea</taxon>
        <taxon>Plasmodiophorida</taxon>
        <taxon>Plasmodiophoridae</taxon>
        <taxon>Spongospora</taxon>
    </lineage>
</organism>
<evidence type="ECO:0000256" key="2">
    <source>
        <dbReference type="SAM" id="MobiDB-lite"/>
    </source>
</evidence>
<feature type="coiled-coil region" evidence="1">
    <location>
        <begin position="107"/>
        <end position="134"/>
    </location>
</feature>
<dbReference type="AlphaFoldDB" id="A0A0H5R5G3"/>
<name>A0A0H5R5G3_9EUKA</name>
<feature type="region of interest" description="Disordered" evidence="2">
    <location>
        <begin position="1"/>
        <end position="21"/>
    </location>
</feature>
<proteinExistence type="predicted"/>
<accession>A0A0H5R5G3</accession>
<dbReference type="EMBL" id="HACM01008580">
    <property type="protein sequence ID" value="CRZ09022.1"/>
    <property type="molecule type" value="Transcribed_RNA"/>
</dbReference>
<evidence type="ECO:0000313" key="3">
    <source>
        <dbReference type="EMBL" id="CRZ09022.1"/>
    </source>
</evidence>
<feature type="compositionally biased region" description="Low complexity" evidence="2">
    <location>
        <begin position="9"/>
        <end position="21"/>
    </location>
</feature>
<reference evidence="3" key="1">
    <citation type="submission" date="2015-04" db="EMBL/GenBank/DDBJ databases">
        <title>The genome sequence of the plant pathogenic Rhizarian Plasmodiophora brassicae reveals insights in its biotrophic life cycle and the origin of chitin synthesis.</title>
        <authorList>
            <person name="Schwelm A."/>
            <person name="Fogelqvist J."/>
            <person name="Knaust A."/>
            <person name="Julke S."/>
            <person name="Lilja T."/>
            <person name="Dhandapani V."/>
            <person name="Bonilla-Rosso G."/>
            <person name="Karlsson M."/>
            <person name="Shevchenko A."/>
            <person name="Choi S.R."/>
            <person name="Kim H.G."/>
            <person name="Park J.Y."/>
            <person name="Lim Y.P."/>
            <person name="Ludwig-Muller J."/>
            <person name="Dixelius C."/>
        </authorList>
    </citation>
    <scope>NUCLEOTIDE SEQUENCE</scope>
    <source>
        <tissue evidence="3">Potato root galls</tissue>
    </source>
</reference>
<sequence>MMETPTLCRSPSPSRQESPPVSSVIAGRFIVSDSIVEENSTPSNCPSPSSATCKRRIAGRFVVIDKETSDHVQPCSRLCNSSRFEILDLPPVGEGHEPINDSITLSLRNLVERVQAVELENVRLKRENESLLLELSRYRPTNI</sequence>
<keyword evidence="1" id="KW-0175">Coiled coil</keyword>
<protein>
    <submittedName>
        <fullName evidence="3">Uncharacterized protein</fullName>
    </submittedName>
</protein>
<evidence type="ECO:0000256" key="1">
    <source>
        <dbReference type="SAM" id="Coils"/>
    </source>
</evidence>